<accession>A0A371BG17</accession>
<gene>
    <name evidence="2" type="ORF">DXH95_03720</name>
</gene>
<proteinExistence type="predicted"/>
<evidence type="ECO:0000256" key="1">
    <source>
        <dbReference type="SAM" id="MobiDB-lite"/>
    </source>
</evidence>
<dbReference type="OrthoDB" id="7405733at2"/>
<sequence length="390" mass="42953">MLAGSAIAATEPANREIVVIGQSLKDTQKALADCIARGCPPDEEIRAALAHAENQFITGDYRDAKTTLNKTAARNRKHGGQYPIEVSDLFRASSRIAEHLGEGKQFQLSVLDMRDTLKEALPAEDARVLVAQIEVGDSRAKLGYPDEALRIYKDVEVKAAKANLPRVTAFARLRGLLLNYGRGDEGQYAAIKQKARDGLSDMAQKPIVGAEDMALVAEVALARIERKEGKGQSTEAIIRRFAESGGADRPILLSAEPIKLPDNPRMNADKSVGGNVLALTAGNFEDRWLDVGFWVNSNGLVSDVEILRSEGNLDWAKLVSESIRSRIYAPLKKTDKDASPAFYMVERYTYTARYMDETTGTRIARRSPQPRIERIDITPENYDKPVQPKG</sequence>
<comment type="caution">
    <text evidence="2">The sequence shown here is derived from an EMBL/GenBank/DDBJ whole genome shotgun (WGS) entry which is preliminary data.</text>
</comment>
<evidence type="ECO:0000313" key="2">
    <source>
        <dbReference type="EMBL" id="RDV06542.1"/>
    </source>
</evidence>
<evidence type="ECO:0000313" key="3">
    <source>
        <dbReference type="Proteomes" id="UP000263833"/>
    </source>
</evidence>
<feature type="compositionally biased region" description="Basic and acidic residues" evidence="1">
    <location>
        <begin position="371"/>
        <end position="383"/>
    </location>
</feature>
<feature type="region of interest" description="Disordered" evidence="1">
    <location>
        <begin position="361"/>
        <end position="390"/>
    </location>
</feature>
<dbReference type="EMBL" id="QRGP01000001">
    <property type="protein sequence ID" value="RDV06542.1"/>
    <property type="molecule type" value="Genomic_DNA"/>
</dbReference>
<protein>
    <submittedName>
        <fullName evidence="2">Uncharacterized protein</fullName>
    </submittedName>
</protein>
<name>A0A371BG17_9SPHN</name>
<dbReference type="AlphaFoldDB" id="A0A371BG17"/>
<organism evidence="2 3">
    <name type="scientific">Sphingorhabdus pulchriflava</name>
    <dbReference type="NCBI Taxonomy" id="2292257"/>
    <lineage>
        <taxon>Bacteria</taxon>
        <taxon>Pseudomonadati</taxon>
        <taxon>Pseudomonadota</taxon>
        <taxon>Alphaproteobacteria</taxon>
        <taxon>Sphingomonadales</taxon>
        <taxon>Sphingomonadaceae</taxon>
        <taxon>Sphingorhabdus</taxon>
    </lineage>
</organism>
<reference evidence="3" key="1">
    <citation type="submission" date="2018-08" db="EMBL/GenBank/DDBJ databases">
        <authorList>
            <person name="Kim S.-J."/>
            <person name="Jung G.-Y."/>
        </authorList>
    </citation>
    <scope>NUCLEOTIDE SEQUENCE [LARGE SCALE GENOMIC DNA]</scope>
    <source>
        <strain evidence="3">GY_G</strain>
    </source>
</reference>
<dbReference type="RefSeq" id="WP_115548093.1">
    <property type="nucleotide sequence ID" value="NZ_QRGP01000001.1"/>
</dbReference>
<dbReference type="Proteomes" id="UP000263833">
    <property type="component" value="Unassembled WGS sequence"/>
</dbReference>
<keyword evidence="3" id="KW-1185">Reference proteome</keyword>